<dbReference type="Proteomes" id="UP000193467">
    <property type="component" value="Unassembled WGS sequence"/>
</dbReference>
<reference evidence="3 4" key="1">
    <citation type="submission" date="2016-07" db="EMBL/GenBank/DDBJ databases">
        <title>Pervasive Adenine N6-methylation of Active Genes in Fungi.</title>
        <authorList>
            <consortium name="DOE Joint Genome Institute"/>
            <person name="Mondo S.J."/>
            <person name="Dannebaum R.O."/>
            <person name="Kuo R.C."/>
            <person name="Labutti K."/>
            <person name="Haridas S."/>
            <person name="Kuo A."/>
            <person name="Salamov A."/>
            <person name="Ahrendt S.R."/>
            <person name="Lipzen A."/>
            <person name="Sullivan W."/>
            <person name="Andreopoulos W.B."/>
            <person name="Clum A."/>
            <person name="Lindquist E."/>
            <person name="Daum C."/>
            <person name="Ramamoorthy G.K."/>
            <person name="Gryganskyi A."/>
            <person name="Culley D."/>
            <person name="Magnuson J.K."/>
            <person name="James T.Y."/>
            <person name="O'Malley M.A."/>
            <person name="Stajich J.E."/>
            <person name="Spatafora J.W."/>
            <person name="Visel A."/>
            <person name="Grigoriev I.V."/>
        </authorList>
    </citation>
    <scope>NUCLEOTIDE SEQUENCE [LARGE SCALE GENOMIC DNA]</scope>
    <source>
        <strain evidence="3 4">62-1032</strain>
    </source>
</reference>
<dbReference type="InParanoid" id="A0A1Y2G0K3"/>
<name>A0A1Y2G0K3_9BASI</name>
<evidence type="ECO:0000256" key="1">
    <source>
        <dbReference type="SAM" id="MobiDB-lite"/>
    </source>
</evidence>
<evidence type="ECO:0000313" key="3">
    <source>
        <dbReference type="EMBL" id="ORY90174.1"/>
    </source>
</evidence>
<organism evidence="3 4">
    <name type="scientific">Leucosporidium creatinivorum</name>
    <dbReference type="NCBI Taxonomy" id="106004"/>
    <lineage>
        <taxon>Eukaryota</taxon>
        <taxon>Fungi</taxon>
        <taxon>Dikarya</taxon>
        <taxon>Basidiomycota</taxon>
        <taxon>Pucciniomycotina</taxon>
        <taxon>Microbotryomycetes</taxon>
        <taxon>Leucosporidiales</taxon>
        <taxon>Leucosporidium</taxon>
    </lineage>
</organism>
<feature type="signal peptide" evidence="2">
    <location>
        <begin position="1"/>
        <end position="20"/>
    </location>
</feature>
<dbReference type="Gene3D" id="6.10.250.1050">
    <property type="match status" value="1"/>
</dbReference>
<dbReference type="AlphaFoldDB" id="A0A1Y2G0K3"/>
<accession>A0A1Y2G0K3</accession>
<feature type="region of interest" description="Disordered" evidence="1">
    <location>
        <begin position="85"/>
        <end position="114"/>
    </location>
</feature>
<comment type="caution">
    <text evidence="3">The sequence shown here is derived from an EMBL/GenBank/DDBJ whole genome shotgun (WGS) entry which is preliminary data.</text>
</comment>
<feature type="chain" id="PRO_5012372747" evidence="2">
    <location>
        <begin position="21"/>
        <end position="114"/>
    </location>
</feature>
<feature type="compositionally biased region" description="Pro residues" evidence="1">
    <location>
        <begin position="105"/>
        <end position="114"/>
    </location>
</feature>
<evidence type="ECO:0000313" key="4">
    <source>
        <dbReference type="Proteomes" id="UP000193467"/>
    </source>
</evidence>
<dbReference type="EMBL" id="MCGR01000004">
    <property type="protein sequence ID" value="ORY90174.1"/>
    <property type="molecule type" value="Genomic_DNA"/>
</dbReference>
<sequence length="114" mass="12324">MRKSGMRRVSLCLFPVSCLARSVFSALPASLVNLFPLRPLLSSTSFSQPNTYNPTARQHRRQFAQKRGGHYRNEAEAMKRAQALLAAEDEDSESGAEGGKGGGVPPVPKVPNGL</sequence>
<proteinExistence type="predicted"/>
<dbReference type="OrthoDB" id="10608517at2759"/>
<keyword evidence="4" id="KW-1185">Reference proteome</keyword>
<dbReference type="STRING" id="106004.A0A1Y2G0K3"/>
<protein>
    <submittedName>
        <fullName evidence="3">Uncharacterized protein</fullName>
    </submittedName>
</protein>
<keyword evidence="2" id="KW-0732">Signal</keyword>
<evidence type="ECO:0000256" key="2">
    <source>
        <dbReference type="SAM" id="SignalP"/>
    </source>
</evidence>
<gene>
    <name evidence="3" type="ORF">BCR35DRAFT_299736</name>
</gene>